<evidence type="ECO:0000313" key="3">
    <source>
        <dbReference type="Proteomes" id="UP001164746"/>
    </source>
</evidence>
<evidence type="ECO:0008006" key="4">
    <source>
        <dbReference type="Google" id="ProtNLM"/>
    </source>
</evidence>
<organism evidence="2 3">
    <name type="scientific">Mya arenaria</name>
    <name type="common">Soft-shell clam</name>
    <dbReference type="NCBI Taxonomy" id="6604"/>
    <lineage>
        <taxon>Eukaryota</taxon>
        <taxon>Metazoa</taxon>
        <taxon>Spiralia</taxon>
        <taxon>Lophotrochozoa</taxon>
        <taxon>Mollusca</taxon>
        <taxon>Bivalvia</taxon>
        <taxon>Autobranchia</taxon>
        <taxon>Heteroconchia</taxon>
        <taxon>Euheterodonta</taxon>
        <taxon>Imparidentia</taxon>
        <taxon>Neoheterodontei</taxon>
        <taxon>Myida</taxon>
        <taxon>Myoidea</taxon>
        <taxon>Myidae</taxon>
        <taxon>Mya</taxon>
    </lineage>
</organism>
<gene>
    <name evidence="2" type="ORF">MAR_025823</name>
</gene>
<evidence type="ECO:0000313" key="2">
    <source>
        <dbReference type="EMBL" id="WAR11643.1"/>
    </source>
</evidence>
<proteinExistence type="predicted"/>
<reference evidence="2" key="1">
    <citation type="submission" date="2022-11" db="EMBL/GenBank/DDBJ databases">
        <title>Centuries of genome instability and evolution in soft-shell clam transmissible cancer (bioRxiv).</title>
        <authorList>
            <person name="Hart S.F.M."/>
            <person name="Yonemitsu M.A."/>
            <person name="Giersch R.M."/>
            <person name="Beal B.F."/>
            <person name="Arriagada G."/>
            <person name="Davis B.W."/>
            <person name="Ostrander E.A."/>
            <person name="Goff S.P."/>
            <person name="Metzger M.J."/>
        </authorList>
    </citation>
    <scope>NUCLEOTIDE SEQUENCE</scope>
    <source>
        <strain evidence="2">MELC-2E11</strain>
        <tissue evidence="2">Siphon/mantle</tissue>
    </source>
</reference>
<sequence length="648" mass="73785">MKLQLFVIIAGLVCAVSCSHFSAKELEKKEDDPIKDVHLIFMNHLDVGYSFNNKPGHVLTVINAYFQEYFPRAVKTALDLYALGYVERFIYTTHPWLCPDEKSKESFTDVVKVGFITWHAGPMNMEYEMMDESMLEFAMQLRTTKAIIPILNKLGIHAMSIGVNGATAPADVPPVFLWKNGNSSLITLYHPGGYPAGYGPSPFRPGGLSRKDCAVVKGLSHALCFAFRSDNQGPPQDYKEVLTVYEIARAQFPNARVHASTFENFTSLLVPFASQLPIVTKEIGDVWIQGSGSDPRKTAEMRAMYRARSLCMEEGKCKLSDPRVYNASRFMLKHSEHTWGSAGNSVDNINWDNSRFYKILNTPNNIYKNATLFWDEQRNFTNLALEALGNHTLANMIREEFQQLRPEIPETRSFKTGTPNSDYTCGSYVLRFNSQGVLSRLKDSAGREWASDEFPMGQFVYHTYSANDFQEFFNATTPYSKDFFLGIGKPNMSKNAQPISNYWETQMDSLLVNEGIWVTVQWFGKVPTRLPEDLTFVFTPAPQTGLTWRLNKIEDMIDPLDVVTNGSQRLHDPFLHGLEITSLDSAVVNILTDQQYVSMIPVPLKPISSVQGVAFNLYNNVWETNYIFWYPYCKEDIDQKFRFYLNFM</sequence>
<keyword evidence="1" id="KW-0732">Signal</keyword>
<protein>
    <recommendedName>
        <fullName evidence="4">Glycoside hydrolase family 38 N-terminal domain-containing protein</fullName>
    </recommendedName>
</protein>
<name>A0ABY7ENT7_MYAAR</name>
<dbReference type="EMBL" id="CP111019">
    <property type="protein sequence ID" value="WAR11643.1"/>
    <property type="molecule type" value="Genomic_DNA"/>
</dbReference>
<dbReference type="Pfam" id="PF16477">
    <property type="entry name" value="DUF5054"/>
    <property type="match status" value="1"/>
</dbReference>
<evidence type="ECO:0000256" key="1">
    <source>
        <dbReference type="SAM" id="SignalP"/>
    </source>
</evidence>
<feature type="signal peptide" evidence="1">
    <location>
        <begin position="1"/>
        <end position="18"/>
    </location>
</feature>
<dbReference type="Proteomes" id="UP001164746">
    <property type="component" value="Chromosome 8"/>
</dbReference>
<feature type="chain" id="PRO_5046094087" description="Glycoside hydrolase family 38 N-terminal domain-containing protein" evidence="1">
    <location>
        <begin position="19"/>
        <end position="648"/>
    </location>
</feature>
<accession>A0ABY7ENT7</accession>
<keyword evidence="3" id="KW-1185">Reference proteome</keyword>
<dbReference type="InterPro" id="IPR032482">
    <property type="entry name" value="DUF5054"/>
</dbReference>